<dbReference type="InterPro" id="IPR047264">
    <property type="entry name" value="Cupin_HpaA-like_N"/>
</dbReference>
<feature type="domain" description="HTH araC/xylS-type" evidence="4">
    <location>
        <begin position="191"/>
        <end position="289"/>
    </location>
</feature>
<dbReference type="SUPFAM" id="SSF46689">
    <property type="entry name" value="Homeodomain-like"/>
    <property type="match status" value="1"/>
</dbReference>
<dbReference type="InterPro" id="IPR013096">
    <property type="entry name" value="Cupin_2"/>
</dbReference>
<evidence type="ECO:0000256" key="2">
    <source>
        <dbReference type="ARBA" id="ARBA00023125"/>
    </source>
</evidence>
<keyword evidence="3" id="KW-0804">Transcription</keyword>
<dbReference type="InterPro" id="IPR020449">
    <property type="entry name" value="Tscrpt_reg_AraC-type_HTH"/>
</dbReference>
<organism evidence="5 6">
    <name type="scientific">Pseudomonas laurentiana</name>
    <dbReference type="NCBI Taxonomy" id="2364649"/>
    <lineage>
        <taxon>Bacteria</taxon>
        <taxon>Pseudomonadati</taxon>
        <taxon>Pseudomonadota</taxon>
        <taxon>Gammaproteobacteria</taxon>
        <taxon>Pseudomonadales</taxon>
        <taxon>Pseudomonadaceae</taxon>
        <taxon>Pseudomonas</taxon>
    </lineage>
</organism>
<dbReference type="SUPFAM" id="SSF51182">
    <property type="entry name" value="RmlC-like cupins"/>
    <property type="match status" value="1"/>
</dbReference>
<gene>
    <name evidence="5" type="ORF">G3O07_03590</name>
</gene>
<dbReference type="Proteomes" id="UP000471751">
    <property type="component" value="Unassembled WGS sequence"/>
</dbReference>
<evidence type="ECO:0000256" key="3">
    <source>
        <dbReference type="ARBA" id="ARBA00023163"/>
    </source>
</evidence>
<protein>
    <submittedName>
        <fullName evidence="5">Helix-turn-helix domain-containing protein</fullName>
    </submittedName>
</protein>
<dbReference type="Pfam" id="PF12833">
    <property type="entry name" value="HTH_18"/>
    <property type="match status" value="1"/>
</dbReference>
<sequence length="296" mass="33024">MNKIPNYALYGESPQPAWHESLHVESISKRSGAHDWEISAHRHDGLLQILYLQSGTGEVLLDNAKVRAQAPCVLFIPSQIVHGFSWAGAVEGHVITAVQHPLESITRMLCPTLLPQLLKPQVIAVPHWSPAQDPLLPLCLSLYEEYHNRARDHVACSMSLLLALVIQFMRFSAAGDTSPATANNRRSQQLTSFRELVDLHFRQHRSLNDYADELGVTAATLGRLCQEQLGMTPMTVINARLVLEAKRELAHSSQSVKQIAHSLGFADVGYFSRFFRKHVQSSPREFRSQAQTPTGP</sequence>
<evidence type="ECO:0000256" key="1">
    <source>
        <dbReference type="ARBA" id="ARBA00023015"/>
    </source>
</evidence>
<keyword evidence="1" id="KW-0805">Transcription regulation</keyword>
<dbReference type="CDD" id="cd06999">
    <property type="entry name" value="cupin_HpaA-like_N"/>
    <property type="match status" value="1"/>
</dbReference>
<dbReference type="PRINTS" id="PR00032">
    <property type="entry name" value="HTHARAC"/>
</dbReference>
<evidence type="ECO:0000259" key="4">
    <source>
        <dbReference type="PROSITE" id="PS01124"/>
    </source>
</evidence>
<dbReference type="Gene3D" id="1.10.10.60">
    <property type="entry name" value="Homeodomain-like"/>
    <property type="match status" value="1"/>
</dbReference>
<dbReference type="RefSeq" id="WP_163932646.1">
    <property type="nucleotide sequence ID" value="NZ_BMQU01000016.1"/>
</dbReference>
<dbReference type="PANTHER" id="PTHR43280:SF32">
    <property type="entry name" value="TRANSCRIPTIONAL REGULATORY PROTEIN"/>
    <property type="match status" value="1"/>
</dbReference>
<reference evidence="5 6" key="1">
    <citation type="submission" date="2020-02" db="EMBL/GenBank/DDBJ databases">
        <title>Broccoli isolated Pseudomonas sp.</title>
        <authorList>
            <person name="Fujikawa T."/>
            <person name="Sawada H."/>
        </authorList>
    </citation>
    <scope>NUCLEOTIDE SEQUENCE [LARGE SCALE GENOMIC DNA]</scope>
    <source>
        <strain evidence="5 6">JCM 32154</strain>
    </source>
</reference>
<keyword evidence="6" id="KW-1185">Reference proteome</keyword>
<dbReference type="GO" id="GO:0043565">
    <property type="term" value="F:sequence-specific DNA binding"/>
    <property type="evidence" value="ECO:0007669"/>
    <property type="project" value="InterPro"/>
</dbReference>
<dbReference type="EMBL" id="JAAHBT010000031">
    <property type="protein sequence ID" value="NES09018.1"/>
    <property type="molecule type" value="Genomic_DNA"/>
</dbReference>
<dbReference type="GO" id="GO:0003700">
    <property type="term" value="F:DNA-binding transcription factor activity"/>
    <property type="evidence" value="ECO:0007669"/>
    <property type="project" value="InterPro"/>
</dbReference>
<dbReference type="InterPro" id="IPR009057">
    <property type="entry name" value="Homeodomain-like_sf"/>
</dbReference>
<dbReference type="InterPro" id="IPR014710">
    <property type="entry name" value="RmlC-like_jellyroll"/>
</dbReference>
<proteinExistence type="predicted"/>
<dbReference type="InterPro" id="IPR018060">
    <property type="entry name" value="HTH_AraC"/>
</dbReference>
<dbReference type="Gene3D" id="2.60.120.10">
    <property type="entry name" value="Jelly Rolls"/>
    <property type="match status" value="1"/>
</dbReference>
<dbReference type="SMART" id="SM00342">
    <property type="entry name" value="HTH_ARAC"/>
    <property type="match status" value="1"/>
</dbReference>
<dbReference type="InterPro" id="IPR011051">
    <property type="entry name" value="RmlC_Cupin_sf"/>
</dbReference>
<comment type="caution">
    <text evidence="5">The sequence shown here is derived from an EMBL/GenBank/DDBJ whole genome shotgun (WGS) entry which is preliminary data.</text>
</comment>
<dbReference type="AlphaFoldDB" id="A0A6I5RN49"/>
<accession>A0A6I5RN49</accession>
<dbReference type="Pfam" id="PF07883">
    <property type="entry name" value="Cupin_2"/>
    <property type="match status" value="1"/>
</dbReference>
<dbReference type="PROSITE" id="PS01124">
    <property type="entry name" value="HTH_ARAC_FAMILY_2"/>
    <property type="match status" value="1"/>
</dbReference>
<dbReference type="PANTHER" id="PTHR43280">
    <property type="entry name" value="ARAC-FAMILY TRANSCRIPTIONAL REGULATOR"/>
    <property type="match status" value="1"/>
</dbReference>
<keyword evidence="2" id="KW-0238">DNA-binding</keyword>
<evidence type="ECO:0000313" key="6">
    <source>
        <dbReference type="Proteomes" id="UP000471751"/>
    </source>
</evidence>
<name>A0A6I5RN49_9PSED</name>
<evidence type="ECO:0000313" key="5">
    <source>
        <dbReference type="EMBL" id="NES09018.1"/>
    </source>
</evidence>